<evidence type="ECO:0000313" key="4">
    <source>
        <dbReference type="EMBL" id="MBD2535864.1"/>
    </source>
</evidence>
<dbReference type="RefSeq" id="WP_190946657.1">
    <property type="nucleotide sequence ID" value="NZ_JACJSI010000344.1"/>
</dbReference>
<feature type="compositionally biased region" description="Basic and acidic residues" evidence="3">
    <location>
        <begin position="206"/>
        <end position="232"/>
    </location>
</feature>
<comment type="caution">
    <text evidence="4">The sequence shown here is derived from an EMBL/GenBank/DDBJ whole genome shotgun (WGS) entry which is preliminary data.</text>
</comment>
<reference evidence="4 5" key="1">
    <citation type="journal article" date="2020" name="ISME J.">
        <title>Comparative genomics reveals insights into cyanobacterial evolution and habitat adaptation.</title>
        <authorList>
            <person name="Chen M.Y."/>
            <person name="Teng W.K."/>
            <person name="Zhao L."/>
            <person name="Hu C.X."/>
            <person name="Zhou Y.K."/>
            <person name="Han B.P."/>
            <person name="Song L.R."/>
            <person name="Shu W.S."/>
        </authorList>
    </citation>
    <scope>NUCLEOTIDE SEQUENCE [LARGE SCALE GENOMIC DNA]</scope>
    <source>
        <strain evidence="4 5">FACHB-838</strain>
    </source>
</reference>
<sequence>MESQPLSSISAESQASDFKPQESQVKSQEQESESLEGDKTGKQRWQKLKKIVKTDSSTSQIPGKTKTLSYSNSMDGEDSDENYWLEAWDALHRPAFEVGGNYSNQGGKFAKWVEECGIIEWLNEKEQRDQDMRAAFDKQKKDGVADFWKWKETSEYATDSSPPPDTISFWDWLELKMQKEELEEDKTIQQRNSYLGIPSDPEQEEEIKQTRGEKRQERVTYLKSKEERKNKEVTISGGQWTDASGDSVSSMDKTALGAPDGGQNWMIFVLSPDGKFYTDAHEEGKYHHSSALAGIPVKGAGAIKVIGGTLEEISDKSGHYKPDMHQMYTTLMQLHKCGVDPKTYKVYTRDLGDIQGDLWIEKYLKTPEYEKYRATQIANAFTMSGRDHRDKKAQQEKRS</sequence>
<feature type="compositionally biased region" description="Polar residues" evidence="3">
    <location>
        <begin position="236"/>
        <end position="252"/>
    </location>
</feature>
<dbReference type="InterPro" id="IPR044159">
    <property type="entry name" value="IQM"/>
</dbReference>
<feature type="compositionally biased region" description="Polar residues" evidence="3">
    <location>
        <begin position="1"/>
        <end position="16"/>
    </location>
</feature>
<keyword evidence="2" id="KW-0963">Cytoplasm</keyword>
<evidence type="ECO:0000256" key="2">
    <source>
        <dbReference type="ARBA" id="ARBA00022490"/>
    </source>
</evidence>
<evidence type="ECO:0000313" key="5">
    <source>
        <dbReference type="Proteomes" id="UP000623440"/>
    </source>
</evidence>
<feature type="compositionally biased region" description="Polar residues" evidence="3">
    <location>
        <begin position="54"/>
        <end position="74"/>
    </location>
</feature>
<proteinExistence type="predicted"/>
<organism evidence="4 5">
    <name type="scientific">Nostoc flagelliforme FACHB-838</name>
    <dbReference type="NCBI Taxonomy" id="2692904"/>
    <lineage>
        <taxon>Bacteria</taxon>
        <taxon>Bacillati</taxon>
        <taxon>Cyanobacteriota</taxon>
        <taxon>Cyanophyceae</taxon>
        <taxon>Nostocales</taxon>
        <taxon>Nostocaceae</taxon>
        <taxon>Nostoc</taxon>
    </lineage>
</organism>
<feature type="compositionally biased region" description="Basic residues" evidence="3">
    <location>
        <begin position="42"/>
        <end position="51"/>
    </location>
</feature>
<gene>
    <name evidence="4" type="ORF">H6G97_43595</name>
</gene>
<comment type="subcellular location">
    <subcellularLocation>
        <location evidence="1">Cytoplasm</location>
    </subcellularLocation>
</comment>
<dbReference type="PANTHER" id="PTHR31250">
    <property type="entry name" value="IQ DOMAIN-CONTAINING PROTEIN IQM3"/>
    <property type="match status" value="1"/>
</dbReference>
<accession>A0ABR8E2S7</accession>
<dbReference type="Proteomes" id="UP000623440">
    <property type="component" value="Unassembled WGS sequence"/>
</dbReference>
<keyword evidence="5" id="KW-1185">Reference proteome</keyword>
<protein>
    <submittedName>
        <fullName evidence="4">Uncharacterized protein</fullName>
    </submittedName>
</protein>
<dbReference type="PANTHER" id="PTHR31250:SF27">
    <property type="entry name" value="IQ DOMAIN-CONTAINING PROTEIN IQM5"/>
    <property type="match status" value="1"/>
</dbReference>
<feature type="region of interest" description="Disordered" evidence="3">
    <location>
        <begin position="1"/>
        <end position="77"/>
    </location>
</feature>
<name>A0ABR8E2S7_9NOSO</name>
<evidence type="ECO:0000256" key="3">
    <source>
        <dbReference type="SAM" id="MobiDB-lite"/>
    </source>
</evidence>
<evidence type="ECO:0000256" key="1">
    <source>
        <dbReference type="ARBA" id="ARBA00004496"/>
    </source>
</evidence>
<feature type="region of interest" description="Disordered" evidence="3">
    <location>
        <begin position="194"/>
        <end position="255"/>
    </location>
</feature>
<dbReference type="EMBL" id="JACJSI010000344">
    <property type="protein sequence ID" value="MBD2535864.1"/>
    <property type="molecule type" value="Genomic_DNA"/>
</dbReference>